<evidence type="ECO:0000259" key="7">
    <source>
        <dbReference type="Pfam" id="PF04234"/>
    </source>
</evidence>
<dbReference type="GO" id="GO:0046688">
    <property type="term" value="P:response to copper ion"/>
    <property type="evidence" value="ECO:0007669"/>
    <property type="project" value="UniProtKB-UniRule"/>
</dbReference>
<keyword evidence="3 5" id="KW-0732">Signal</keyword>
<comment type="similarity">
    <text evidence="5">Belongs to the CopC family.</text>
</comment>
<organism evidence="8 9">
    <name type="scientific">Alteromonas alba</name>
    <dbReference type="NCBI Taxonomy" id="2079529"/>
    <lineage>
        <taxon>Bacteria</taxon>
        <taxon>Pseudomonadati</taxon>
        <taxon>Pseudomonadota</taxon>
        <taxon>Gammaproteobacteria</taxon>
        <taxon>Alteromonadales</taxon>
        <taxon>Alteromonadaceae</taxon>
        <taxon>Alteromonas/Salinimonas group</taxon>
        <taxon>Alteromonas</taxon>
    </lineage>
</organism>
<proteinExistence type="inferred from homology"/>
<dbReference type="PANTHER" id="PTHR34820:SF4">
    <property type="entry name" value="INNER MEMBRANE PROTEIN YEBZ"/>
    <property type="match status" value="1"/>
</dbReference>
<keyword evidence="4 5" id="KW-0186">Copper</keyword>
<dbReference type="GO" id="GO:0005507">
    <property type="term" value="F:copper ion binding"/>
    <property type="evidence" value="ECO:0007669"/>
    <property type="project" value="UniProtKB-UniRule"/>
</dbReference>
<keyword evidence="2 5" id="KW-0479">Metal-binding</keyword>
<evidence type="ECO:0000313" key="8">
    <source>
        <dbReference type="EMBL" id="PRO72824.1"/>
    </source>
</evidence>
<keyword evidence="9" id="KW-1185">Reference proteome</keyword>
<dbReference type="AlphaFoldDB" id="A0A2S9V8R5"/>
<comment type="caution">
    <text evidence="8">The sequence shown here is derived from an EMBL/GenBank/DDBJ whole genome shotgun (WGS) entry which is preliminary data.</text>
</comment>
<dbReference type="RefSeq" id="WP_071978933.1">
    <property type="nucleotide sequence ID" value="NZ_PVNP01000160.1"/>
</dbReference>
<dbReference type="SUPFAM" id="SSF81296">
    <property type="entry name" value="E set domains"/>
    <property type="match status" value="1"/>
</dbReference>
<feature type="domain" description="CopC" evidence="7">
    <location>
        <begin position="22"/>
        <end position="114"/>
    </location>
</feature>
<dbReference type="PANTHER" id="PTHR34820">
    <property type="entry name" value="INNER MEMBRANE PROTEIN YEBZ"/>
    <property type="match status" value="1"/>
</dbReference>
<feature type="chain" id="PRO_5015417469" description="Copper resistance protein C" evidence="6">
    <location>
        <begin position="22"/>
        <end position="133"/>
    </location>
</feature>
<dbReference type="OrthoDB" id="5568545at2"/>
<dbReference type="Pfam" id="PF04234">
    <property type="entry name" value="CopC"/>
    <property type="match status" value="1"/>
</dbReference>
<dbReference type="InterPro" id="IPR007348">
    <property type="entry name" value="CopC_dom"/>
</dbReference>
<evidence type="ECO:0000256" key="1">
    <source>
        <dbReference type="ARBA" id="ARBA00004196"/>
    </source>
</evidence>
<evidence type="ECO:0000256" key="2">
    <source>
        <dbReference type="ARBA" id="ARBA00022723"/>
    </source>
</evidence>
<feature type="signal peptide" evidence="6">
    <location>
        <begin position="1"/>
        <end position="21"/>
    </location>
</feature>
<comment type="subcellular location">
    <subcellularLocation>
        <location evidence="1">Cell envelope</location>
    </subcellularLocation>
    <subcellularLocation>
        <location evidence="5">Periplasm</location>
    </subcellularLocation>
</comment>
<dbReference type="GO" id="GO:0005886">
    <property type="term" value="C:plasma membrane"/>
    <property type="evidence" value="ECO:0007669"/>
    <property type="project" value="TreeGrafter"/>
</dbReference>
<evidence type="ECO:0000256" key="6">
    <source>
        <dbReference type="SAM" id="SignalP"/>
    </source>
</evidence>
<comment type="function">
    <text evidence="5">Involved in copper resistance.</text>
</comment>
<dbReference type="InterPro" id="IPR032694">
    <property type="entry name" value="CopC/D"/>
</dbReference>
<dbReference type="EMBL" id="PVNP01000160">
    <property type="protein sequence ID" value="PRO72824.1"/>
    <property type="molecule type" value="Genomic_DNA"/>
</dbReference>
<sequence length="133" mass="14827">MKTLLSTFLLTALFLSTSSYAHTSLKTSMPKNNAMLMSSPPQLSVVFTEPVRLAKLTLNSQNGEPVDFNFSPSMESSTFFNYDLPTLSPGNYTAQWMLLGEDGHKMDGSFDFMVHGSKSMQDDKKAHSQHKDH</sequence>
<accession>A0A2S9V8R5</accession>
<dbReference type="Proteomes" id="UP000238949">
    <property type="component" value="Unassembled WGS sequence"/>
</dbReference>
<reference evidence="9" key="1">
    <citation type="journal article" date="2020" name="Int. J. Syst. Evol. Microbiol.">
        <title>Alteromonas alba sp. nov., a marine bacterium isolated from the seawater of the West Pacific Ocean.</title>
        <authorList>
            <person name="Sun C."/>
            <person name="Wu Y.-H."/>
            <person name="Xamxidin M."/>
            <person name="Cheng H."/>
            <person name="Xu X.-W."/>
        </authorList>
    </citation>
    <scope>NUCLEOTIDE SEQUENCE [LARGE SCALE GENOMIC DNA]</scope>
    <source>
        <strain evidence="9">190</strain>
    </source>
</reference>
<dbReference type="Gene3D" id="2.60.40.1220">
    <property type="match status" value="1"/>
</dbReference>
<keyword evidence="5" id="KW-0574">Periplasm</keyword>
<name>A0A2S9V8R5_9ALTE</name>
<dbReference type="GO" id="GO:0042597">
    <property type="term" value="C:periplasmic space"/>
    <property type="evidence" value="ECO:0007669"/>
    <property type="project" value="UniProtKB-SubCell"/>
</dbReference>
<evidence type="ECO:0000256" key="5">
    <source>
        <dbReference type="RuleBase" id="RU369037"/>
    </source>
</evidence>
<gene>
    <name evidence="8" type="ORF">C6Y40_14820</name>
</gene>
<protein>
    <recommendedName>
        <fullName evidence="5">Copper resistance protein C</fullName>
    </recommendedName>
</protein>
<evidence type="ECO:0000256" key="3">
    <source>
        <dbReference type="ARBA" id="ARBA00022729"/>
    </source>
</evidence>
<dbReference type="GO" id="GO:0030313">
    <property type="term" value="C:cell envelope"/>
    <property type="evidence" value="ECO:0007669"/>
    <property type="project" value="UniProtKB-SubCell"/>
</dbReference>
<evidence type="ECO:0000256" key="4">
    <source>
        <dbReference type="ARBA" id="ARBA00023008"/>
    </source>
</evidence>
<dbReference type="InterPro" id="IPR014756">
    <property type="entry name" value="Ig_E-set"/>
</dbReference>
<dbReference type="GO" id="GO:0006825">
    <property type="term" value="P:copper ion transport"/>
    <property type="evidence" value="ECO:0007669"/>
    <property type="project" value="InterPro"/>
</dbReference>
<dbReference type="InterPro" id="IPR014755">
    <property type="entry name" value="Cu-Rt/internalin_Ig-like"/>
</dbReference>
<evidence type="ECO:0000313" key="9">
    <source>
        <dbReference type="Proteomes" id="UP000238949"/>
    </source>
</evidence>